<name>A0A838AAP9_9PSEU</name>
<keyword evidence="3" id="KW-1185">Reference proteome</keyword>
<comment type="caution">
    <text evidence="2">The sequence shown here is derived from an EMBL/GenBank/DDBJ whole genome shotgun (WGS) entry which is preliminary data.</text>
</comment>
<feature type="compositionally biased region" description="Basic and acidic residues" evidence="1">
    <location>
        <begin position="20"/>
        <end position="35"/>
    </location>
</feature>
<dbReference type="EMBL" id="JACCKD010000004">
    <property type="protein sequence ID" value="MBA0126322.1"/>
    <property type="molecule type" value="Genomic_DNA"/>
</dbReference>
<sequence>MRHVPGQGEGSQGQEGQARTGDDVPELSRVRGDLESRRARLSDADFAYIDEIVADAPPFSPEVWSELRRLIEPDLVKRTQPRRRRGADAAA</sequence>
<organism evidence="2 3">
    <name type="scientific">Haloechinothrix aidingensis</name>
    <dbReference type="NCBI Taxonomy" id="2752311"/>
    <lineage>
        <taxon>Bacteria</taxon>
        <taxon>Bacillati</taxon>
        <taxon>Actinomycetota</taxon>
        <taxon>Actinomycetes</taxon>
        <taxon>Pseudonocardiales</taxon>
        <taxon>Pseudonocardiaceae</taxon>
        <taxon>Haloechinothrix</taxon>
    </lineage>
</organism>
<accession>A0A838AAP9</accession>
<gene>
    <name evidence="2" type="ORF">H0B56_12290</name>
</gene>
<dbReference type="Proteomes" id="UP000582974">
    <property type="component" value="Unassembled WGS sequence"/>
</dbReference>
<dbReference type="RefSeq" id="WP_180893161.1">
    <property type="nucleotide sequence ID" value="NZ_JACCKD010000004.1"/>
</dbReference>
<dbReference type="AlphaFoldDB" id="A0A838AAP9"/>
<evidence type="ECO:0000256" key="1">
    <source>
        <dbReference type="SAM" id="MobiDB-lite"/>
    </source>
</evidence>
<reference evidence="2 3" key="1">
    <citation type="submission" date="2020-07" db="EMBL/GenBank/DDBJ databases">
        <title>Genome of Haloechinothrix sp.</title>
        <authorList>
            <person name="Tang S.-K."/>
            <person name="Yang L."/>
            <person name="Zhu W.-Y."/>
        </authorList>
    </citation>
    <scope>NUCLEOTIDE SEQUENCE [LARGE SCALE GENOMIC DNA]</scope>
    <source>
        <strain evidence="2 3">YIM 98757</strain>
    </source>
</reference>
<feature type="region of interest" description="Disordered" evidence="1">
    <location>
        <begin position="1"/>
        <end position="35"/>
    </location>
</feature>
<evidence type="ECO:0000313" key="3">
    <source>
        <dbReference type="Proteomes" id="UP000582974"/>
    </source>
</evidence>
<evidence type="ECO:0000313" key="2">
    <source>
        <dbReference type="EMBL" id="MBA0126322.1"/>
    </source>
</evidence>
<protein>
    <submittedName>
        <fullName evidence="2">Uncharacterized protein</fullName>
    </submittedName>
</protein>
<proteinExistence type="predicted"/>